<evidence type="ECO:0000256" key="3">
    <source>
        <dbReference type="ARBA" id="ARBA00022448"/>
    </source>
</evidence>
<proteinExistence type="inferred from homology"/>
<keyword evidence="4" id="KW-1003">Cell membrane</keyword>
<reference evidence="9 10" key="1">
    <citation type="journal article" date="2014" name="Int. J. Syst. Evol. Microbiol.">
        <title>Complete genome sequence of Corynebacterium casei LMG S-19264T (=DSM 44701T), isolated from a smear-ripened cheese.</title>
        <authorList>
            <consortium name="US DOE Joint Genome Institute (JGI-PGF)"/>
            <person name="Walter F."/>
            <person name="Albersmeier A."/>
            <person name="Kalinowski J."/>
            <person name="Ruckert C."/>
        </authorList>
    </citation>
    <scope>NUCLEOTIDE SEQUENCE [LARGE SCALE GENOMIC DNA]</scope>
    <source>
        <strain evidence="9 10">CGMCC 1.15896</strain>
    </source>
</reference>
<keyword evidence="7 8" id="KW-0472">Membrane</keyword>
<evidence type="ECO:0000256" key="8">
    <source>
        <dbReference type="SAM" id="Phobius"/>
    </source>
</evidence>
<feature type="transmembrane region" description="Helical" evidence="8">
    <location>
        <begin position="197"/>
        <end position="218"/>
    </location>
</feature>
<dbReference type="Pfam" id="PF01032">
    <property type="entry name" value="FecCD"/>
    <property type="match status" value="1"/>
</dbReference>
<comment type="similarity">
    <text evidence="2">Belongs to the binding-protein-dependent transport system permease family. FecCD subfamily.</text>
</comment>
<dbReference type="Proteomes" id="UP000596977">
    <property type="component" value="Unassembled WGS sequence"/>
</dbReference>
<dbReference type="GO" id="GO:0005886">
    <property type="term" value="C:plasma membrane"/>
    <property type="evidence" value="ECO:0007669"/>
    <property type="project" value="UniProtKB-SubCell"/>
</dbReference>
<keyword evidence="6 8" id="KW-1133">Transmembrane helix</keyword>
<feature type="transmembrane region" description="Helical" evidence="8">
    <location>
        <begin position="146"/>
        <end position="167"/>
    </location>
</feature>
<dbReference type="Gene3D" id="1.10.3470.10">
    <property type="entry name" value="ABC transporter involved in vitamin B12 uptake, BtuC"/>
    <property type="match status" value="1"/>
</dbReference>
<keyword evidence="10" id="KW-1185">Reference proteome</keyword>
<feature type="transmembrane region" description="Helical" evidence="8">
    <location>
        <begin position="277"/>
        <end position="300"/>
    </location>
</feature>
<dbReference type="PANTHER" id="PTHR30472:SF67">
    <property type="entry name" value="PERMEASE OF ABC TRANSPORTER-RELATED"/>
    <property type="match status" value="1"/>
</dbReference>
<feature type="transmembrane region" description="Helical" evidence="8">
    <location>
        <begin position="88"/>
        <end position="108"/>
    </location>
</feature>
<comment type="caution">
    <text evidence="9">The sequence shown here is derived from an EMBL/GenBank/DDBJ whole genome shotgun (WGS) entry which is preliminary data.</text>
</comment>
<accession>A0A916R8E0</accession>
<dbReference type="PANTHER" id="PTHR30472">
    <property type="entry name" value="FERRIC ENTEROBACTIN TRANSPORT SYSTEM PERMEASE PROTEIN"/>
    <property type="match status" value="1"/>
</dbReference>
<dbReference type="GO" id="GO:0033214">
    <property type="term" value="P:siderophore-iron import into cell"/>
    <property type="evidence" value="ECO:0007669"/>
    <property type="project" value="TreeGrafter"/>
</dbReference>
<organism evidence="9 10">
    <name type="scientific">Pelagibacterium lentulum</name>
    <dbReference type="NCBI Taxonomy" id="2029865"/>
    <lineage>
        <taxon>Bacteria</taxon>
        <taxon>Pseudomonadati</taxon>
        <taxon>Pseudomonadota</taxon>
        <taxon>Alphaproteobacteria</taxon>
        <taxon>Hyphomicrobiales</taxon>
        <taxon>Devosiaceae</taxon>
        <taxon>Pelagibacterium</taxon>
    </lineage>
</organism>
<evidence type="ECO:0000256" key="2">
    <source>
        <dbReference type="ARBA" id="ARBA00007935"/>
    </source>
</evidence>
<evidence type="ECO:0000256" key="1">
    <source>
        <dbReference type="ARBA" id="ARBA00004651"/>
    </source>
</evidence>
<dbReference type="InterPro" id="IPR037294">
    <property type="entry name" value="ABC_BtuC-like"/>
</dbReference>
<dbReference type="CDD" id="cd06550">
    <property type="entry name" value="TM_ABC_iron-siderophores_like"/>
    <property type="match status" value="1"/>
</dbReference>
<dbReference type="AlphaFoldDB" id="A0A916R8E0"/>
<keyword evidence="5 8" id="KW-0812">Transmembrane</keyword>
<sequence>MLALLTIAIAVISTGFGPVPIDPLTVFLIVSRRLVGQPVDAYWSDAIDAIVWITRVPRVLMAIAVGSSLAMAGAALQAMVRNPLADPYVLGVSSGASTGAALAITVLAGVGGAFLLPAAAFTGAVVSILMVLAIGGRAAGSSPFRLILAGMAVGYALSSVTSFLIFASDSPEASRSVMFWLLGSLANVHWPMVQLCLAVAALAVVVLTLASGWLDALAAGDDTAMALGVHPLRTRLTLMIFVSLIVGVMVAGAGSIGFVGLIVPHMARALVGTRHRLLLPASACLGASFLLVADVGARMLFPPAEIAIGVLTGVVGAPLMLLLLRKTGQLTN</sequence>
<gene>
    <name evidence="9" type="ORF">GCM10011499_07740</name>
</gene>
<dbReference type="SUPFAM" id="SSF81345">
    <property type="entry name" value="ABC transporter involved in vitamin B12 uptake, BtuC"/>
    <property type="match status" value="1"/>
</dbReference>
<feature type="transmembrane region" description="Helical" evidence="8">
    <location>
        <begin position="238"/>
        <end position="265"/>
    </location>
</feature>
<evidence type="ECO:0000256" key="5">
    <source>
        <dbReference type="ARBA" id="ARBA00022692"/>
    </source>
</evidence>
<evidence type="ECO:0000313" key="10">
    <source>
        <dbReference type="Proteomes" id="UP000596977"/>
    </source>
</evidence>
<protein>
    <submittedName>
        <fullName evidence="9">ABC transporter permease</fullName>
    </submittedName>
</protein>
<feature type="transmembrane region" description="Helical" evidence="8">
    <location>
        <begin position="59"/>
        <end position="76"/>
    </location>
</feature>
<feature type="transmembrane region" description="Helical" evidence="8">
    <location>
        <begin position="114"/>
        <end position="134"/>
    </location>
</feature>
<evidence type="ECO:0000313" key="9">
    <source>
        <dbReference type="EMBL" id="GGA40614.1"/>
    </source>
</evidence>
<comment type="subcellular location">
    <subcellularLocation>
        <location evidence="1">Cell membrane</location>
        <topology evidence="1">Multi-pass membrane protein</topology>
    </subcellularLocation>
</comment>
<dbReference type="InterPro" id="IPR000522">
    <property type="entry name" value="ABC_transptr_permease_BtuC"/>
</dbReference>
<dbReference type="EMBL" id="BMKB01000001">
    <property type="protein sequence ID" value="GGA40614.1"/>
    <property type="molecule type" value="Genomic_DNA"/>
</dbReference>
<dbReference type="FunFam" id="1.10.3470.10:FF:000001">
    <property type="entry name" value="Vitamin B12 ABC transporter permease BtuC"/>
    <property type="match status" value="1"/>
</dbReference>
<evidence type="ECO:0000256" key="6">
    <source>
        <dbReference type="ARBA" id="ARBA00022989"/>
    </source>
</evidence>
<name>A0A916R8E0_9HYPH</name>
<dbReference type="GO" id="GO:0022857">
    <property type="term" value="F:transmembrane transporter activity"/>
    <property type="evidence" value="ECO:0007669"/>
    <property type="project" value="InterPro"/>
</dbReference>
<evidence type="ECO:0000256" key="4">
    <source>
        <dbReference type="ARBA" id="ARBA00022475"/>
    </source>
</evidence>
<evidence type="ECO:0000256" key="7">
    <source>
        <dbReference type="ARBA" id="ARBA00023136"/>
    </source>
</evidence>
<feature type="transmembrane region" description="Helical" evidence="8">
    <location>
        <begin position="306"/>
        <end position="324"/>
    </location>
</feature>
<keyword evidence="3" id="KW-0813">Transport</keyword>